<dbReference type="Proteomes" id="UP000199666">
    <property type="component" value="Unassembled WGS sequence"/>
</dbReference>
<feature type="site" description="Important for catalytic activity, responsible for pKa modulation of the active site Glu and correct orientation of both the proton donor and substrate" evidence="7">
    <location>
        <position position="151"/>
    </location>
</feature>
<reference evidence="10 11" key="1">
    <citation type="submission" date="2016-10" db="EMBL/GenBank/DDBJ databases">
        <authorList>
            <person name="de Groot N.N."/>
        </authorList>
    </citation>
    <scope>NUCLEOTIDE SEQUENCE [LARGE SCALE GENOMIC DNA]</scope>
    <source>
        <strain evidence="10 11">DSM 18684</strain>
    </source>
</reference>
<evidence type="ECO:0000313" key="10">
    <source>
        <dbReference type="EMBL" id="SFH47842.1"/>
    </source>
</evidence>
<gene>
    <name evidence="10" type="ORF">SAMN04489864_1148</name>
</gene>
<feature type="active site" description="Proton acceptor" evidence="6">
    <location>
        <position position="33"/>
    </location>
</feature>
<evidence type="ECO:0000256" key="3">
    <source>
        <dbReference type="ARBA" id="ARBA00022801"/>
    </source>
</evidence>
<evidence type="ECO:0000256" key="9">
    <source>
        <dbReference type="SAM" id="SignalP"/>
    </source>
</evidence>
<evidence type="ECO:0000256" key="2">
    <source>
        <dbReference type="ARBA" id="ARBA00022651"/>
    </source>
</evidence>
<name>A0A1I3ACL2_9SPHI</name>
<feature type="signal peptide" evidence="9">
    <location>
        <begin position="1"/>
        <end position="19"/>
    </location>
</feature>
<dbReference type="SUPFAM" id="SSF75005">
    <property type="entry name" value="Arabinanase/levansucrase/invertase"/>
    <property type="match status" value="1"/>
</dbReference>
<keyword evidence="9" id="KW-0732">Signal</keyword>
<dbReference type="STRING" id="414048.SAMN04489864_1148"/>
<dbReference type="EMBL" id="FOPP01000014">
    <property type="protein sequence ID" value="SFH47842.1"/>
    <property type="molecule type" value="Genomic_DNA"/>
</dbReference>
<accession>A0A1I3ACL2</accession>
<evidence type="ECO:0000256" key="5">
    <source>
        <dbReference type="ARBA" id="ARBA00023295"/>
    </source>
</evidence>
<protein>
    <submittedName>
        <fullName evidence="10">Glycosyl hydrolases family 43</fullName>
    </submittedName>
</protein>
<evidence type="ECO:0000313" key="11">
    <source>
        <dbReference type="Proteomes" id="UP000199666"/>
    </source>
</evidence>
<dbReference type="InterPro" id="IPR006710">
    <property type="entry name" value="Glyco_hydro_43"/>
</dbReference>
<evidence type="ECO:0000256" key="7">
    <source>
        <dbReference type="PIRSR" id="PIRSR606710-2"/>
    </source>
</evidence>
<dbReference type="CDD" id="cd18827">
    <property type="entry name" value="GH43_XlnD-like"/>
    <property type="match status" value="1"/>
</dbReference>
<evidence type="ECO:0000256" key="4">
    <source>
        <dbReference type="ARBA" id="ARBA00023277"/>
    </source>
</evidence>
<dbReference type="OrthoDB" id="9803461at2"/>
<keyword evidence="2" id="KW-0858">Xylan degradation</keyword>
<keyword evidence="3 8" id="KW-0378">Hydrolase</keyword>
<feature type="active site" description="Proton donor" evidence="6">
    <location>
        <position position="203"/>
    </location>
</feature>
<dbReference type="GO" id="GO:0004553">
    <property type="term" value="F:hydrolase activity, hydrolyzing O-glycosyl compounds"/>
    <property type="evidence" value="ECO:0007669"/>
    <property type="project" value="InterPro"/>
</dbReference>
<dbReference type="GO" id="GO:0045493">
    <property type="term" value="P:xylan catabolic process"/>
    <property type="evidence" value="ECO:0007669"/>
    <property type="project" value="UniProtKB-KW"/>
</dbReference>
<keyword evidence="11" id="KW-1185">Reference proteome</keyword>
<keyword evidence="4" id="KW-0119">Carbohydrate metabolism</keyword>
<dbReference type="AlphaFoldDB" id="A0A1I3ACL2"/>
<dbReference type="Gene3D" id="2.115.10.20">
    <property type="entry name" value="Glycosyl hydrolase domain, family 43"/>
    <property type="match status" value="1"/>
</dbReference>
<sequence length="320" mass="36396">MKLNRFTLLLLLFPLFVQGQTSGNPIFPGWYADPEAIVFGKTYWVYPTYSAKYKEQVFMDAFSSKDLITWKKHERIIDTASIKWANKAMWAPSITKKDGKYYLFFGANDIQSDNELGGIGVAVSDKPEGPFKDLLGKPLVDKFYNKAQPIDQFVFKDKDGQYYLIYGGWSHCNIAKLNNDFTGFVPYPDGTTFKEITPEGYVEGSFMFIRDGKYYFMWSEGGWTGPNYSVAYAIADSPLGPFKRIGKILKQDPLVATGAGHHSVIQNPKTKQWYIVYHRRPLGEKDGNHRVTCIDEMSFDENGLIKPVKITKEGVSKSKL</sequence>
<dbReference type="InterPro" id="IPR023296">
    <property type="entry name" value="Glyco_hydro_beta-prop_sf"/>
</dbReference>
<comment type="similarity">
    <text evidence="1 8">Belongs to the glycosyl hydrolase 43 family.</text>
</comment>
<dbReference type="Pfam" id="PF04616">
    <property type="entry name" value="Glyco_hydro_43"/>
    <property type="match status" value="1"/>
</dbReference>
<evidence type="ECO:0000256" key="8">
    <source>
        <dbReference type="RuleBase" id="RU361187"/>
    </source>
</evidence>
<proteinExistence type="inferred from homology"/>
<dbReference type="RefSeq" id="WP_090997791.1">
    <property type="nucleotide sequence ID" value="NZ_FOPP01000014.1"/>
</dbReference>
<evidence type="ECO:0000256" key="1">
    <source>
        <dbReference type="ARBA" id="ARBA00009865"/>
    </source>
</evidence>
<dbReference type="PANTHER" id="PTHR43772">
    <property type="entry name" value="ENDO-1,4-BETA-XYLANASE"/>
    <property type="match status" value="1"/>
</dbReference>
<organism evidence="10 11">
    <name type="scientific">Pedobacter insulae</name>
    <dbReference type="NCBI Taxonomy" id="414048"/>
    <lineage>
        <taxon>Bacteria</taxon>
        <taxon>Pseudomonadati</taxon>
        <taxon>Bacteroidota</taxon>
        <taxon>Sphingobacteriia</taxon>
        <taxon>Sphingobacteriales</taxon>
        <taxon>Sphingobacteriaceae</taxon>
        <taxon>Pedobacter</taxon>
    </lineage>
</organism>
<dbReference type="PANTHER" id="PTHR43772:SF2">
    <property type="entry name" value="PUTATIVE (AFU_ORTHOLOGUE AFUA_2G04480)-RELATED"/>
    <property type="match status" value="1"/>
</dbReference>
<keyword evidence="5 8" id="KW-0326">Glycosidase</keyword>
<feature type="chain" id="PRO_5011675973" evidence="9">
    <location>
        <begin position="20"/>
        <end position="320"/>
    </location>
</feature>
<dbReference type="InterPro" id="IPR052176">
    <property type="entry name" value="Glycosyl_Hydrlase_43_Enz"/>
</dbReference>
<keyword evidence="2" id="KW-0624">Polysaccharide degradation</keyword>
<evidence type="ECO:0000256" key="6">
    <source>
        <dbReference type="PIRSR" id="PIRSR606710-1"/>
    </source>
</evidence>